<dbReference type="Gene3D" id="2.30.42.10">
    <property type="match status" value="2"/>
</dbReference>
<accession>A0A9D1E0Y1</accession>
<evidence type="ECO:0000256" key="8">
    <source>
        <dbReference type="ARBA" id="ARBA00022989"/>
    </source>
</evidence>
<feature type="transmembrane region" description="Helical" evidence="11">
    <location>
        <begin position="103"/>
        <end position="128"/>
    </location>
</feature>
<feature type="transmembrane region" description="Helical" evidence="11">
    <location>
        <begin position="410"/>
        <end position="431"/>
    </location>
</feature>
<dbReference type="InterPro" id="IPR008915">
    <property type="entry name" value="Peptidase_M50"/>
</dbReference>
<evidence type="ECO:0000256" key="2">
    <source>
        <dbReference type="ARBA" id="ARBA00004141"/>
    </source>
</evidence>
<dbReference type="InterPro" id="IPR036034">
    <property type="entry name" value="PDZ_sf"/>
</dbReference>
<comment type="subcellular location">
    <subcellularLocation>
        <location evidence="2">Membrane</location>
        <topology evidence="2">Multi-pass membrane protein</topology>
    </subcellularLocation>
</comment>
<organism evidence="13 14">
    <name type="scientific">Candidatus Coprenecus avistercoris</name>
    <dbReference type="NCBI Taxonomy" id="2840730"/>
    <lineage>
        <taxon>Bacteria</taxon>
        <taxon>Pseudomonadati</taxon>
        <taxon>Bacteroidota</taxon>
        <taxon>Bacteroidia</taxon>
        <taxon>Bacteroidales</taxon>
        <taxon>Rikenellaceae</taxon>
        <taxon>Rikenellaceae incertae sedis</taxon>
        <taxon>Candidatus Coprenecus</taxon>
    </lineage>
</organism>
<evidence type="ECO:0000256" key="5">
    <source>
        <dbReference type="ARBA" id="ARBA00022692"/>
    </source>
</evidence>
<dbReference type="GO" id="GO:0006508">
    <property type="term" value="P:proteolysis"/>
    <property type="evidence" value="ECO:0007669"/>
    <property type="project" value="UniProtKB-KW"/>
</dbReference>
<dbReference type="GO" id="GO:0046872">
    <property type="term" value="F:metal ion binding"/>
    <property type="evidence" value="ECO:0007669"/>
    <property type="project" value="UniProtKB-KW"/>
</dbReference>
<evidence type="ECO:0000256" key="10">
    <source>
        <dbReference type="ARBA" id="ARBA00023136"/>
    </source>
</evidence>
<evidence type="ECO:0000259" key="12">
    <source>
        <dbReference type="Pfam" id="PF02163"/>
    </source>
</evidence>
<gene>
    <name evidence="13" type="primary">rseP</name>
    <name evidence="13" type="ORF">IAC94_02755</name>
</gene>
<feature type="domain" description="Peptidase M50" evidence="12">
    <location>
        <begin position="10"/>
        <end position="424"/>
    </location>
</feature>
<keyword evidence="7 11" id="KW-0862">Zinc</keyword>
<feature type="transmembrane region" description="Helical" evidence="11">
    <location>
        <begin position="6"/>
        <end position="28"/>
    </location>
</feature>
<dbReference type="NCBIfam" id="TIGR00054">
    <property type="entry name" value="RIP metalloprotease RseP"/>
    <property type="match status" value="1"/>
</dbReference>
<evidence type="ECO:0000256" key="9">
    <source>
        <dbReference type="ARBA" id="ARBA00023049"/>
    </source>
</evidence>
<evidence type="ECO:0000256" key="3">
    <source>
        <dbReference type="ARBA" id="ARBA00007931"/>
    </source>
</evidence>
<comment type="similarity">
    <text evidence="3 11">Belongs to the peptidase M50B family.</text>
</comment>
<dbReference type="SUPFAM" id="SSF50156">
    <property type="entry name" value="PDZ domain-like"/>
    <property type="match status" value="2"/>
</dbReference>
<evidence type="ECO:0000256" key="6">
    <source>
        <dbReference type="ARBA" id="ARBA00022801"/>
    </source>
</evidence>
<protein>
    <recommendedName>
        <fullName evidence="11">Zinc metalloprotease</fullName>
        <ecNumber evidence="11">3.4.24.-</ecNumber>
    </recommendedName>
</protein>
<keyword evidence="4" id="KW-0645">Protease</keyword>
<evidence type="ECO:0000256" key="4">
    <source>
        <dbReference type="ARBA" id="ARBA00022670"/>
    </source>
</evidence>
<proteinExistence type="inferred from homology"/>
<dbReference type="PANTHER" id="PTHR42837">
    <property type="entry name" value="REGULATOR OF SIGMA-E PROTEASE RSEP"/>
    <property type="match status" value="1"/>
</dbReference>
<keyword evidence="5 11" id="KW-0812">Transmembrane</keyword>
<evidence type="ECO:0000256" key="1">
    <source>
        <dbReference type="ARBA" id="ARBA00001947"/>
    </source>
</evidence>
<dbReference type="Proteomes" id="UP000886744">
    <property type="component" value="Unassembled WGS sequence"/>
</dbReference>
<evidence type="ECO:0000313" key="13">
    <source>
        <dbReference type="EMBL" id="HIR62431.1"/>
    </source>
</evidence>
<dbReference type="GO" id="GO:0004222">
    <property type="term" value="F:metalloendopeptidase activity"/>
    <property type="evidence" value="ECO:0007669"/>
    <property type="project" value="InterPro"/>
</dbReference>
<keyword evidence="6 11" id="KW-0378">Hydrolase</keyword>
<dbReference type="EC" id="3.4.24.-" evidence="11"/>
<keyword evidence="11" id="KW-0479">Metal-binding</keyword>
<sequence length="439" mass="48799">MDVILKIIQVILSLSLLVLVHEFGHYIAARIFRIRVEKFYLFFPPAIFKFKPKGSDTEFGIGCIPLGGFCKISGMIDESMDTEAMKKPPQPWELRSRPAWQRLIVMAGGVIMNVILAIILYIAILFTWGEQYIRTSDAVYGIEVSPLAREIGFHDGDRILAFDGEPAPENFADLQVDLLRDQVSRVTVLRGTDTVDIIIDPEYMPAMLNTPGMIGIRLPILVGGVPDTSINAGADLRIGDRFLSASGQPVTYYQDLQRVLAENSGKTVDLSLLRGSDTVSVPVRVGSDGKMGVLLQRDPSGINITRKEYSLLEAIPAGFLMTFTNIGHYIKELGLIFSPQTEAYKSVGSFIAIGSIFPSSWDWQIFWNITALLSIMLAVMNLLPIPALDGGHILFLLYEMITGRKPSDRFMEVAQMVGMFLLLMIMVLAFGNDIMRLLR</sequence>
<evidence type="ECO:0000256" key="7">
    <source>
        <dbReference type="ARBA" id="ARBA00022833"/>
    </source>
</evidence>
<comment type="caution">
    <text evidence="13">The sequence shown here is derived from an EMBL/GenBank/DDBJ whole genome shotgun (WGS) entry which is preliminary data.</text>
</comment>
<name>A0A9D1E0Y1_9BACT</name>
<evidence type="ECO:0000256" key="11">
    <source>
        <dbReference type="RuleBase" id="RU362031"/>
    </source>
</evidence>
<dbReference type="InterPro" id="IPR004387">
    <property type="entry name" value="Pept_M50_Zn"/>
</dbReference>
<evidence type="ECO:0000313" key="14">
    <source>
        <dbReference type="Proteomes" id="UP000886744"/>
    </source>
</evidence>
<comment type="cofactor">
    <cofactor evidence="1 11">
        <name>Zn(2+)</name>
        <dbReference type="ChEBI" id="CHEBI:29105"/>
    </cofactor>
</comment>
<keyword evidence="9 11" id="KW-0482">Metalloprotease</keyword>
<dbReference type="CDD" id="cd06163">
    <property type="entry name" value="S2P-M50_PDZ_RseP-like"/>
    <property type="match status" value="2"/>
</dbReference>
<keyword evidence="10 11" id="KW-0472">Membrane</keyword>
<dbReference type="PANTHER" id="PTHR42837:SF2">
    <property type="entry name" value="MEMBRANE METALLOPROTEASE ARASP2, CHLOROPLASTIC-RELATED"/>
    <property type="match status" value="1"/>
</dbReference>
<dbReference type="GO" id="GO:0016020">
    <property type="term" value="C:membrane"/>
    <property type="evidence" value="ECO:0007669"/>
    <property type="project" value="UniProtKB-SubCell"/>
</dbReference>
<dbReference type="Pfam" id="PF02163">
    <property type="entry name" value="Peptidase_M50"/>
    <property type="match status" value="1"/>
</dbReference>
<reference evidence="13" key="2">
    <citation type="journal article" date="2021" name="PeerJ">
        <title>Extensive microbial diversity within the chicken gut microbiome revealed by metagenomics and culture.</title>
        <authorList>
            <person name="Gilroy R."/>
            <person name="Ravi A."/>
            <person name="Getino M."/>
            <person name="Pursley I."/>
            <person name="Horton D.L."/>
            <person name="Alikhan N.F."/>
            <person name="Baker D."/>
            <person name="Gharbi K."/>
            <person name="Hall N."/>
            <person name="Watson M."/>
            <person name="Adriaenssens E.M."/>
            <person name="Foster-Nyarko E."/>
            <person name="Jarju S."/>
            <person name="Secka A."/>
            <person name="Antonio M."/>
            <person name="Oren A."/>
            <person name="Chaudhuri R.R."/>
            <person name="La Ragione R."/>
            <person name="Hildebrand F."/>
            <person name="Pallen M.J."/>
        </authorList>
    </citation>
    <scope>NUCLEOTIDE SEQUENCE</scope>
    <source>
        <strain evidence="13">ChiHjej13B12-12457</strain>
    </source>
</reference>
<feature type="transmembrane region" description="Helical" evidence="11">
    <location>
        <begin position="365"/>
        <end position="398"/>
    </location>
</feature>
<dbReference type="EMBL" id="DVHI01000034">
    <property type="protein sequence ID" value="HIR62431.1"/>
    <property type="molecule type" value="Genomic_DNA"/>
</dbReference>
<reference evidence="13" key="1">
    <citation type="submission" date="2020-10" db="EMBL/GenBank/DDBJ databases">
        <authorList>
            <person name="Gilroy R."/>
        </authorList>
    </citation>
    <scope>NUCLEOTIDE SEQUENCE</scope>
    <source>
        <strain evidence="13">ChiHjej13B12-12457</strain>
    </source>
</reference>
<dbReference type="AlphaFoldDB" id="A0A9D1E0Y1"/>
<keyword evidence="8 11" id="KW-1133">Transmembrane helix</keyword>